<organism evidence="2 3">
    <name type="scientific">Denitromonas iodatirespirans</name>
    <dbReference type="NCBI Taxonomy" id="2795389"/>
    <lineage>
        <taxon>Bacteria</taxon>
        <taxon>Pseudomonadati</taxon>
        <taxon>Pseudomonadota</taxon>
        <taxon>Betaproteobacteria</taxon>
        <taxon>Rhodocyclales</taxon>
        <taxon>Zoogloeaceae</taxon>
        <taxon>Denitromonas</taxon>
    </lineage>
</organism>
<dbReference type="Proteomes" id="UP000694660">
    <property type="component" value="Unassembled WGS sequence"/>
</dbReference>
<dbReference type="EMBL" id="JAEKFT010000017">
    <property type="protein sequence ID" value="MBT0962463.1"/>
    <property type="molecule type" value="Genomic_DNA"/>
</dbReference>
<evidence type="ECO:0000313" key="3">
    <source>
        <dbReference type="Proteomes" id="UP000694660"/>
    </source>
</evidence>
<comment type="caution">
    <text evidence="2">The sequence shown here is derived from an EMBL/GenBank/DDBJ whole genome shotgun (WGS) entry which is preliminary data.</text>
</comment>
<feature type="chain" id="PRO_5036700742" evidence="1">
    <location>
        <begin position="31"/>
        <end position="67"/>
    </location>
</feature>
<evidence type="ECO:0000313" key="2">
    <source>
        <dbReference type="EMBL" id="MBT0962463.1"/>
    </source>
</evidence>
<protein>
    <submittedName>
        <fullName evidence="2">Uncharacterized protein</fullName>
    </submittedName>
</protein>
<dbReference type="RefSeq" id="WP_214362416.1">
    <property type="nucleotide sequence ID" value="NZ_JAEKFT010000017.1"/>
</dbReference>
<keyword evidence="3" id="KW-1185">Reference proteome</keyword>
<feature type="signal peptide" evidence="1">
    <location>
        <begin position="1"/>
        <end position="30"/>
    </location>
</feature>
<accession>A0A944DGK5</accession>
<keyword evidence="1" id="KW-0732">Signal</keyword>
<sequence>MNTYSLFSGLSSLLCLAILSVVPRVGTAQASPVAAASPSDAAASTTQPLSAANARQLDRLIVLHRGW</sequence>
<proteinExistence type="predicted"/>
<evidence type="ECO:0000256" key="1">
    <source>
        <dbReference type="SAM" id="SignalP"/>
    </source>
</evidence>
<reference evidence="3" key="1">
    <citation type="journal article" date="2022" name="ISME J.">
        <title>Genetic and phylogenetic analysis of dissimilatory iodate-reducing bacteria identifies potential niches across the world's oceans.</title>
        <authorList>
            <person name="Reyes-Umana V."/>
            <person name="Henning Z."/>
            <person name="Lee K."/>
            <person name="Barnum T.P."/>
            <person name="Coates J.D."/>
        </authorList>
    </citation>
    <scope>NUCLEOTIDE SEQUENCE [LARGE SCALE GENOMIC DNA]</scope>
    <source>
        <strain evidence="3">IR12</strain>
    </source>
</reference>
<gene>
    <name evidence="2" type="ORF">I8J34_14880</name>
</gene>
<name>A0A944DGK5_DENI1</name>
<dbReference type="AlphaFoldDB" id="A0A944DGK5"/>